<organism evidence="1 2">
    <name type="scientific">Nicotiana tabacum</name>
    <name type="common">Common tobacco</name>
    <dbReference type="NCBI Taxonomy" id="4097"/>
    <lineage>
        <taxon>Eukaryota</taxon>
        <taxon>Viridiplantae</taxon>
        <taxon>Streptophyta</taxon>
        <taxon>Embryophyta</taxon>
        <taxon>Tracheophyta</taxon>
        <taxon>Spermatophyta</taxon>
        <taxon>Magnoliopsida</taxon>
        <taxon>eudicotyledons</taxon>
        <taxon>Gunneridae</taxon>
        <taxon>Pentapetalae</taxon>
        <taxon>asterids</taxon>
        <taxon>lamiids</taxon>
        <taxon>Solanales</taxon>
        <taxon>Solanaceae</taxon>
        <taxon>Nicotianoideae</taxon>
        <taxon>Nicotianeae</taxon>
        <taxon>Nicotiana</taxon>
    </lineage>
</organism>
<dbReference type="KEGG" id="nta:107778276"/>
<name>A0A1S3YPS1_TOBAC</name>
<dbReference type="AlphaFoldDB" id="A0A1S3YPS1"/>
<proteinExistence type="predicted"/>
<dbReference type="PANTHER" id="PTHR33240">
    <property type="entry name" value="OS08G0508500 PROTEIN"/>
    <property type="match status" value="1"/>
</dbReference>
<dbReference type="PANTHER" id="PTHR33240:SF8">
    <property type="entry name" value="OS03G0439900 PROTEIN"/>
    <property type="match status" value="1"/>
</dbReference>
<reference evidence="1" key="1">
    <citation type="journal article" date="2014" name="Nat. Commun.">
        <title>The tobacco genome sequence and its comparison with those of tomato and potato.</title>
        <authorList>
            <person name="Sierro N."/>
            <person name="Battey J.N."/>
            <person name="Ouadi S."/>
            <person name="Bakaher N."/>
            <person name="Bovet L."/>
            <person name="Willig A."/>
            <person name="Goepfert S."/>
            <person name="Peitsch M.C."/>
            <person name="Ivanov N.V."/>
        </authorList>
    </citation>
    <scope>NUCLEOTIDE SEQUENCE [LARGE SCALE GENOMIC DNA]</scope>
</reference>
<gene>
    <name evidence="2" type="primary">LOC107778276</name>
</gene>
<dbReference type="GeneID" id="107778276"/>
<reference evidence="2" key="2">
    <citation type="submission" date="2025-08" db="UniProtKB">
        <authorList>
            <consortium name="RefSeq"/>
        </authorList>
    </citation>
    <scope>IDENTIFICATION</scope>
    <source>
        <tissue evidence="2">Leaf</tissue>
    </source>
</reference>
<dbReference type="RefSeq" id="XP_016453985.1">
    <property type="nucleotide sequence ID" value="XM_016598499.1"/>
</dbReference>
<keyword evidence="1" id="KW-1185">Reference proteome</keyword>
<evidence type="ECO:0000313" key="1">
    <source>
        <dbReference type="Proteomes" id="UP000790787"/>
    </source>
</evidence>
<dbReference type="OrthoDB" id="1226741at2759"/>
<dbReference type="PaxDb" id="4097-A0A1S3YPS1"/>
<sequence length="185" mass="20633">MLLKNGHLKEFLSSWAKSNYDMSQDAAEPAKPTTWSPPLTINMIFGGVKVNMMIFSATKKMKISVTHGKRIQEAPKDDEITFTEEDVGGLILLHNNTLVISVNVLDFKIKRVLVDPGSSTNIIQLRVLEQAKMIECIVLAIKLLSGFNLTSVTTRREIVLPTYAEGVTKSTLFEVVNGDMTYNSW</sequence>
<protein>
    <submittedName>
        <fullName evidence="2">Uncharacterized protein LOC107778276</fullName>
    </submittedName>
</protein>
<dbReference type="Proteomes" id="UP000790787">
    <property type="component" value="Chromosome 13"/>
</dbReference>
<accession>A0A1S3YPS1</accession>
<evidence type="ECO:0000313" key="2">
    <source>
        <dbReference type="RefSeq" id="XP_016453985.1"/>
    </source>
</evidence>